<name>A0A4Z1R2X5_9GAMM</name>
<gene>
    <name evidence="2" type="ORF">E4582_03175</name>
</gene>
<evidence type="ECO:0000256" key="1">
    <source>
        <dbReference type="SAM" id="MobiDB-lite"/>
    </source>
</evidence>
<evidence type="ECO:0000313" key="2">
    <source>
        <dbReference type="EMBL" id="TKS53872.1"/>
    </source>
</evidence>
<reference evidence="2 3" key="1">
    <citation type="submission" date="2019-01" db="EMBL/GenBank/DDBJ databases">
        <authorList>
            <person name="Zhang S."/>
        </authorList>
    </citation>
    <scope>NUCLEOTIDE SEQUENCE [LARGE SCALE GENOMIC DNA]</scope>
    <source>
        <strain evidence="2 3">1626</strain>
    </source>
</reference>
<dbReference type="AlphaFoldDB" id="A0A4Z1R2X5"/>
<dbReference type="Proteomes" id="UP000298681">
    <property type="component" value="Unassembled WGS sequence"/>
</dbReference>
<sequence length="130" mass="14169">MSRFSKARRDARRKDEPARPIRRLGDPLRLQARLAEPGGETIAAAALRDGEWLLLLDGRTAARTDSAAMVLAMLRHIARRHAAGEAGLQLRCSPQLRAAAAGEAAAHARTLPEHLDALEAERRDRNAPVS</sequence>
<dbReference type="RefSeq" id="WP_134673257.1">
    <property type="nucleotide sequence ID" value="NZ_SPUH01000001.1"/>
</dbReference>
<evidence type="ECO:0000313" key="3">
    <source>
        <dbReference type="Proteomes" id="UP000298681"/>
    </source>
</evidence>
<dbReference type="EMBL" id="SPUH01000001">
    <property type="protein sequence ID" value="TKS53872.1"/>
    <property type="molecule type" value="Genomic_DNA"/>
</dbReference>
<organism evidence="2 3">
    <name type="scientific">Luteimonas yindakuii</name>
    <dbReference type="NCBI Taxonomy" id="2565782"/>
    <lineage>
        <taxon>Bacteria</taxon>
        <taxon>Pseudomonadati</taxon>
        <taxon>Pseudomonadota</taxon>
        <taxon>Gammaproteobacteria</taxon>
        <taxon>Lysobacterales</taxon>
        <taxon>Lysobacteraceae</taxon>
        <taxon>Luteimonas</taxon>
    </lineage>
</organism>
<feature type="compositionally biased region" description="Basic residues" evidence="1">
    <location>
        <begin position="1"/>
        <end position="11"/>
    </location>
</feature>
<proteinExistence type="predicted"/>
<feature type="region of interest" description="Disordered" evidence="1">
    <location>
        <begin position="1"/>
        <end position="24"/>
    </location>
</feature>
<comment type="caution">
    <text evidence="2">The sequence shown here is derived from an EMBL/GenBank/DDBJ whole genome shotgun (WGS) entry which is preliminary data.</text>
</comment>
<protein>
    <submittedName>
        <fullName evidence="2">Uncharacterized protein</fullName>
    </submittedName>
</protein>
<feature type="compositionally biased region" description="Basic and acidic residues" evidence="1">
    <location>
        <begin position="12"/>
        <end position="24"/>
    </location>
</feature>
<accession>A0A4Z1R2X5</accession>
<keyword evidence="3" id="KW-1185">Reference proteome</keyword>